<sequence length="120" mass="13273">MCTKIKLLLVGDLDSERVEAAFDWTAGAVVVIRRTVNTTDVRSEWTLTCRIIGGTSVLYGPQIFVVKKHISEFQFDSFVLAMFSCLPRLRLTPLECLTVRSRSGPAEPSLSGLRSGEPRG</sequence>
<evidence type="ECO:0000313" key="2">
    <source>
        <dbReference type="EMBL" id="KAG0574654.1"/>
    </source>
</evidence>
<dbReference type="AlphaFoldDB" id="A0A8T0HUK0"/>
<dbReference type="Proteomes" id="UP000822688">
    <property type="component" value="Chromosome V"/>
</dbReference>
<protein>
    <submittedName>
        <fullName evidence="2">Uncharacterized protein</fullName>
    </submittedName>
</protein>
<organism evidence="2 3">
    <name type="scientific">Ceratodon purpureus</name>
    <name type="common">Fire moss</name>
    <name type="synonym">Dicranum purpureum</name>
    <dbReference type="NCBI Taxonomy" id="3225"/>
    <lineage>
        <taxon>Eukaryota</taxon>
        <taxon>Viridiplantae</taxon>
        <taxon>Streptophyta</taxon>
        <taxon>Embryophyta</taxon>
        <taxon>Bryophyta</taxon>
        <taxon>Bryophytina</taxon>
        <taxon>Bryopsida</taxon>
        <taxon>Dicranidae</taxon>
        <taxon>Pseudoditrichales</taxon>
        <taxon>Ditrichaceae</taxon>
        <taxon>Ceratodon</taxon>
    </lineage>
</organism>
<accession>A0A8T0HUK0</accession>
<feature type="region of interest" description="Disordered" evidence="1">
    <location>
        <begin position="101"/>
        <end position="120"/>
    </location>
</feature>
<comment type="caution">
    <text evidence="2">The sequence shown here is derived from an EMBL/GenBank/DDBJ whole genome shotgun (WGS) entry which is preliminary data.</text>
</comment>
<proteinExistence type="predicted"/>
<reference evidence="2" key="1">
    <citation type="submission" date="2020-06" db="EMBL/GenBank/DDBJ databases">
        <title>WGS assembly of Ceratodon purpureus strain R40.</title>
        <authorList>
            <person name="Carey S.B."/>
            <person name="Jenkins J."/>
            <person name="Shu S."/>
            <person name="Lovell J.T."/>
            <person name="Sreedasyam A."/>
            <person name="Maumus F."/>
            <person name="Tiley G.P."/>
            <person name="Fernandez-Pozo N."/>
            <person name="Barry K."/>
            <person name="Chen C."/>
            <person name="Wang M."/>
            <person name="Lipzen A."/>
            <person name="Daum C."/>
            <person name="Saski C.A."/>
            <person name="Payton A.C."/>
            <person name="Mcbreen J.C."/>
            <person name="Conrad R.E."/>
            <person name="Kollar L.M."/>
            <person name="Olsson S."/>
            <person name="Huttunen S."/>
            <person name="Landis J.B."/>
            <person name="Wickett N.J."/>
            <person name="Johnson M.G."/>
            <person name="Rensing S.A."/>
            <person name="Grimwood J."/>
            <person name="Schmutz J."/>
            <person name="Mcdaniel S.F."/>
        </authorList>
    </citation>
    <scope>NUCLEOTIDE SEQUENCE</scope>
    <source>
        <strain evidence="2">R40</strain>
    </source>
</reference>
<name>A0A8T0HUK0_CERPU</name>
<gene>
    <name evidence="2" type="ORF">KC19_VG280300</name>
</gene>
<evidence type="ECO:0000313" key="3">
    <source>
        <dbReference type="Proteomes" id="UP000822688"/>
    </source>
</evidence>
<dbReference type="EMBL" id="CM026426">
    <property type="protein sequence ID" value="KAG0574654.1"/>
    <property type="molecule type" value="Genomic_DNA"/>
</dbReference>
<evidence type="ECO:0000256" key="1">
    <source>
        <dbReference type="SAM" id="MobiDB-lite"/>
    </source>
</evidence>
<keyword evidence="3" id="KW-1185">Reference proteome</keyword>